<evidence type="ECO:0000313" key="1">
    <source>
        <dbReference type="EMBL" id="MDC0745697.1"/>
    </source>
</evidence>
<comment type="caution">
    <text evidence="1">The sequence shown here is derived from an EMBL/GenBank/DDBJ whole genome shotgun (WGS) entry which is preliminary data.</text>
</comment>
<keyword evidence="2" id="KW-1185">Reference proteome</keyword>
<organism evidence="1 2">
    <name type="scientific">Polyangium mundeleinium</name>
    <dbReference type="NCBI Taxonomy" id="2995306"/>
    <lineage>
        <taxon>Bacteria</taxon>
        <taxon>Pseudomonadati</taxon>
        <taxon>Myxococcota</taxon>
        <taxon>Polyangia</taxon>
        <taxon>Polyangiales</taxon>
        <taxon>Polyangiaceae</taxon>
        <taxon>Polyangium</taxon>
    </lineage>
</organism>
<name>A0ABT5EV41_9BACT</name>
<evidence type="ECO:0000313" key="2">
    <source>
        <dbReference type="Proteomes" id="UP001221411"/>
    </source>
</evidence>
<dbReference type="RefSeq" id="WP_271923482.1">
    <property type="nucleotide sequence ID" value="NZ_JAQNDO010000001.1"/>
</dbReference>
<accession>A0ABT5EV41</accession>
<reference evidence="1 2" key="1">
    <citation type="submission" date="2022-11" db="EMBL/GenBank/DDBJ databases">
        <title>Minimal conservation of predation-associated metabolite biosynthetic gene clusters underscores biosynthetic potential of Myxococcota including descriptions for ten novel species: Archangium lansinium sp. nov., Myxococcus landrumus sp. nov., Nannocystis bai.</title>
        <authorList>
            <person name="Ahearne A."/>
            <person name="Stevens C."/>
            <person name="Dowd S."/>
        </authorList>
    </citation>
    <scope>NUCLEOTIDE SEQUENCE [LARGE SCALE GENOMIC DNA]</scope>
    <source>
        <strain evidence="1 2">RJM3</strain>
    </source>
</reference>
<protein>
    <recommendedName>
        <fullName evidence="3">DUF4232 domain-containing protein</fullName>
    </recommendedName>
</protein>
<evidence type="ECO:0008006" key="3">
    <source>
        <dbReference type="Google" id="ProtNLM"/>
    </source>
</evidence>
<sequence>MGTTVEGTFTESDETILRLVASSGPPCQISGSPFFTYSHYAYVEVFNPNGQGARVEMGVDPALDQPLDLPLVAAYTAPPVTEAERKACLTGAEVSCTGGSAAHESCLTGSHAPTVPAGGSIWIYVGNFATADPAVSFVLSAKILALL</sequence>
<dbReference type="Proteomes" id="UP001221411">
    <property type="component" value="Unassembled WGS sequence"/>
</dbReference>
<proteinExistence type="predicted"/>
<dbReference type="EMBL" id="JAQNDO010000001">
    <property type="protein sequence ID" value="MDC0745697.1"/>
    <property type="molecule type" value="Genomic_DNA"/>
</dbReference>
<gene>
    <name evidence="1" type="ORF">POL67_30475</name>
</gene>